<dbReference type="Gene3D" id="3.40.50.300">
    <property type="entry name" value="P-loop containing nucleotide triphosphate hydrolases"/>
    <property type="match status" value="1"/>
</dbReference>
<keyword evidence="6" id="KW-0067">ATP-binding</keyword>
<organism evidence="13 14">
    <name type="scientific">Enhygromyxa salina</name>
    <dbReference type="NCBI Taxonomy" id="215803"/>
    <lineage>
        <taxon>Bacteria</taxon>
        <taxon>Pseudomonadati</taxon>
        <taxon>Myxococcota</taxon>
        <taxon>Polyangia</taxon>
        <taxon>Nannocystales</taxon>
        <taxon>Nannocystaceae</taxon>
        <taxon>Enhygromyxa</taxon>
    </lineage>
</organism>
<dbReference type="PANTHER" id="PTHR32071">
    <property type="entry name" value="TRANSCRIPTIONAL REGULATORY PROTEIN"/>
    <property type="match status" value="1"/>
</dbReference>
<dbReference type="InterPro" id="IPR009057">
    <property type="entry name" value="Homeodomain-like_sf"/>
</dbReference>
<dbReference type="Proteomes" id="UP000238823">
    <property type="component" value="Unassembled WGS sequence"/>
</dbReference>
<keyword evidence="4" id="KW-0597">Phosphoprotein</keyword>
<evidence type="ECO:0000313" key="14">
    <source>
        <dbReference type="Proteomes" id="UP000238823"/>
    </source>
</evidence>
<evidence type="ECO:0000313" key="13">
    <source>
        <dbReference type="EMBL" id="PRQ07228.1"/>
    </source>
</evidence>
<evidence type="ECO:0000256" key="4">
    <source>
        <dbReference type="ARBA" id="ARBA00022553"/>
    </source>
</evidence>
<keyword evidence="11" id="KW-0804">Transcription</keyword>
<dbReference type="PANTHER" id="PTHR32071:SF95">
    <property type="entry name" value="DNA-BINDING TRANSCRIPTIONAL REGULATOR NTRC"/>
    <property type="match status" value="1"/>
</dbReference>
<comment type="caution">
    <text evidence="13">The sequence shown here is derived from an EMBL/GenBank/DDBJ whole genome shotgun (WGS) entry which is preliminary data.</text>
</comment>
<evidence type="ECO:0000256" key="8">
    <source>
        <dbReference type="ARBA" id="ARBA00023015"/>
    </source>
</evidence>
<keyword evidence="2" id="KW-0963">Cytoplasm</keyword>
<evidence type="ECO:0000259" key="12">
    <source>
        <dbReference type="PROSITE" id="PS50045"/>
    </source>
</evidence>
<dbReference type="GO" id="GO:0043565">
    <property type="term" value="F:sequence-specific DNA binding"/>
    <property type="evidence" value="ECO:0007669"/>
    <property type="project" value="InterPro"/>
</dbReference>
<evidence type="ECO:0000256" key="2">
    <source>
        <dbReference type="ARBA" id="ARBA00022490"/>
    </source>
</evidence>
<dbReference type="Pfam" id="PF02954">
    <property type="entry name" value="HTH_8"/>
    <property type="match status" value="1"/>
</dbReference>
<name>A0A2S9YQ74_9BACT</name>
<evidence type="ECO:0000256" key="7">
    <source>
        <dbReference type="ARBA" id="ARBA00023012"/>
    </source>
</evidence>
<dbReference type="InterPro" id="IPR002078">
    <property type="entry name" value="Sigma_54_int"/>
</dbReference>
<dbReference type="EMBL" id="PVNL01000057">
    <property type="protein sequence ID" value="PRQ07228.1"/>
    <property type="molecule type" value="Genomic_DNA"/>
</dbReference>
<reference evidence="13 14" key="1">
    <citation type="submission" date="2018-03" db="EMBL/GenBank/DDBJ databases">
        <title>Draft Genome Sequences of the Obligatory Marine Myxobacteria Enhygromyxa salina SWB007.</title>
        <authorList>
            <person name="Poehlein A."/>
            <person name="Moghaddam J.A."/>
            <person name="Harms H."/>
            <person name="Alanjari M."/>
            <person name="Koenig G.M."/>
            <person name="Daniel R."/>
            <person name="Schaeberle T.F."/>
        </authorList>
    </citation>
    <scope>NUCLEOTIDE SEQUENCE [LARGE SCALE GENOMIC DNA]</scope>
    <source>
        <strain evidence="13 14">SWB007</strain>
    </source>
</reference>
<dbReference type="InterPro" id="IPR002197">
    <property type="entry name" value="HTH_Fis"/>
</dbReference>
<dbReference type="Pfam" id="PF14532">
    <property type="entry name" value="Sigma54_activ_2"/>
    <property type="match status" value="1"/>
</dbReference>
<dbReference type="SUPFAM" id="SSF52540">
    <property type="entry name" value="P-loop containing nucleoside triphosphate hydrolases"/>
    <property type="match status" value="1"/>
</dbReference>
<keyword evidence="7" id="KW-0902">Two-component regulatory system</keyword>
<dbReference type="PROSITE" id="PS50045">
    <property type="entry name" value="SIGMA54_INTERACT_4"/>
    <property type="match status" value="1"/>
</dbReference>
<protein>
    <submittedName>
        <fullName evidence="13">Transcriptional regulatory protein ZraR</fullName>
    </submittedName>
</protein>
<dbReference type="OrthoDB" id="5496274at2"/>
<dbReference type="GO" id="GO:0005524">
    <property type="term" value="F:ATP binding"/>
    <property type="evidence" value="ECO:0007669"/>
    <property type="project" value="UniProtKB-KW"/>
</dbReference>
<gene>
    <name evidence="13" type="primary">zraR_13</name>
    <name evidence="13" type="ORF">ENSA7_29350</name>
</gene>
<keyword evidence="3" id="KW-0678">Repressor</keyword>
<evidence type="ECO:0000256" key="5">
    <source>
        <dbReference type="ARBA" id="ARBA00022741"/>
    </source>
</evidence>
<sequence>MPDTSLEVWTAPRSGLSQIEFHTHVVPSRSGLAEAAETWLAGQSVAIERLRTRATLVGSEGSAVVAIHGDAGVGKLRVAQWIHRCSNRSDSPLLVLDCDDLTLNNQLDRVIRMIGARSRGLSTSPPKTPGTLVLRNWERAEEASLARLFEILGCQGVELICALVLISKRSADQLRTSSVLHAQLLARAGGSVVSVPALRHRGVDIQELARQFANEAAQRYDKSIRGISPQALSKLESHDFPGNVRELQVMVEHAVLRSSGDWVTGESFWGLGDESPMPTTEASELVIRLPGSSLREIEIQALRLALKLAGGRVVRASELLGITRHALRRKLEKFGLNDLRVTNDSAPTTSA</sequence>
<evidence type="ECO:0000256" key="9">
    <source>
        <dbReference type="ARBA" id="ARBA00023125"/>
    </source>
</evidence>
<dbReference type="GO" id="GO:0006355">
    <property type="term" value="P:regulation of DNA-templated transcription"/>
    <property type="evidence" value="ECO:0007669"/>
    <property type="project" value="InterPro"/>
</dbReference>
<evidence type="ECO:0000256" key="11">
    <source>
        <dbReference type="ARBA" id="ARBA00023163"/>
    </source>
</evidence>
<comment type="subcellular location">
    <subcellularLocation>
        <location evidence="1">Cytoplasm</location>
    </subcellularLocation>
</comment>
<dbReference type="Pfam" id="PF25601">
    <property type="entry name" value="AAA_lid_14"/>
    <property type="match status" value="1"/>
</dbReference>
<dbReference type="InterPro" id="IPR027417">
    <property type="entry name" value="P-loop_NTPase"/>
</dbReference>
<evidence type="ECO:0000256" key="1">
    <source>
        <dbReference type="ARBA" id="ARBA00004496"/>
    </source>
</evidence>
<dbReference type="InterPro" id="IPR058031">
    <property type="entry name" value="AAA_lid_NorR"/>
</dbReference>
<dbReference type="Gene3D" id="1.10.10.60">
    <property type="entry name" value="Homeodomain-like"/>
    <property type="match status" value="1"/>
</dbReference>
<dbReference type="SUPFAM" id="SSF46689">
    <property type="entry name" value="Homeodomain-like"/>
    <property type="match status" value="1"/>
</dbReference>
<keyword evidence="10" id="KW-0010">Activator</keyword>
<evidence type="ECO:0000256" key="3">
    <source>
        <dbReference type="ARBA" id="ARBA00022491"/>
    </source>
</evidence>
<evidence type="ECO:0000256" key="6">
    <source>
        <dbReference type="ARBA" id="ARBA00022840"/>
    </source>
</evidence>
<keyword evidence="5" id="KW-0547">Nucleotide-binding</keyword>
<proteinExistence type="predicted"/>
<dbReference type="PRINTS" id="PR01590">
    <property type="entry name" value="HTHFIS"/>
</dbReference>
<dbReference type="AlphaFoldDB" id="A0A2S9YQ74"/>
<dbReference type="Gene3D" id="1.10.8.60">
    <property type="match status" value="1"/>
</dbReference>
<feature type="domain" description="Sigma-54 factor interaction" evidence="12">
    <location>
        <begin position="40"/>
        <end position="256"/>
    </location>
</feature>
<keyword evidence="9" id="KW-0238">DNA-binding</keyword>
<keyword evidence="8" id="KW-0805">Transcription regulation</keyword>
<evidence type="ECO:0000256" key="10">
    <source>
        <dbReference type="ARBA" id="ARBA00023159"/>
    </source>
</evidence>
<accession>A0A2S9YQ74</accession>